<dbReference type="GO" id="GO:0010038">
    <property type="term" value="P:response to metal ion"/>
    <property type="evidence" value="ECO:0007669"/>
    <property type="project" value="InterPro"/>
</dbReference>
<sequence>MDRLARPSLFVIPLLLTVFKRTAMSNFTYTNGLHSVAFVTVPSNDVAKKLAHGIVSNKLAACVNIVPQITSIYEWKGDIQEDSELLLMIKTKTNLVDKLTDFVRKNHPYEVCEVISTPIAKGNEPYLKWINDVLPEN</sequence>
<dbReference type="VEuPathDB" id="VectorBase:PHUM291250"/>
<dbReference type="EMBL" id="DS235277">
    <property type="protein sequence ID" value="EEB14296.1"/>
    <property type="molecule type" value="Genomic_DNA"/>
</dbReference>
<evidence type="ECO:0000313" key="4">
    <source>
        <dbReference type="EnsemblMetazoa" id="PHUM291250-PA"/>
    </source>
</evidence>
<dbReference type="Gene3D" id="3.30.70.120">
    <property type="match status" value="1"/>
</dbReference>
<dbReference type="OMA" id="VYTTFPD"/>
<accession>E0VLP0</accession>
<dbReference type="GO" id="GO:0005507">
    <property type="term" value="F:copper ion binding"/>
    <property type="evidence" value="ECO:0007669"/>
    <property type="project" value="TreeGrafter"/>
</dbReference>
<comment type="similarity">
    <text evidence="1">Belongs to the CutA family.</text>
</comment>
<gene>
    <name evidence="4" type="primary">8229663</name>
    <name evidence="3" type="ORF">Phum_PHUM291250</name>
</gene>
<proteinExistence type="inferred from homology"/>
<name>E0VLP0_PEDHC</name>
<evidence type="ECO:0000313" key="5">
    <source>
        <dbReference type="Proteomes" id="UP000009046"/>
    </source>
</evidence>
<dbReference type="InterPro" id="IPR004323">
    <property type="entry name" value="Ion_tolerance_CutA"/>
</dbReference>
<keyword evidence="5" id="KW-1185">Reference proteome</keyword>
<dbReference type="EnsemblMetazoa" id="PHUM291250-RA">
    <property type="protein sequence ID" value="PHUM291250-PA"/>
    <property type="gene ID" value="PHUM291250"/>
</dbReference>
<feature type="chain" id="PRO_5014570141" description="Protein CutA" evidence="2">
    <location>
        <begin position="26"/>
        <end position="137"/>
    </location>
</feature>
<reference evidence="3" key="2">
    <citation type="submission" date="2007-04" db="EMBL/GenBank/DDBJ databases">
        <title>The genome of the human body louse.</title>
        <authorList>
            <consortium name="The Human Body Louse Genome Consortium"/>
            <person name="Kirkness E."/>
            <person name="Walenz B."/>
            <person name="Hass B."/>
            <person name="Bruggner R."/>
            <person name="Strausberg R."/>
        </authorList>
    </citation>
    <scope>NUCLEOTIDE SEQUENCE</scope>
    <source>
        <strain evidence="3">USDA</strain>
    </source>
</reference>
<evidence type="ECO:0000256" key="2">
    <source>
        <dbReference type="SAM" id="SignalP"/>
    </source>
</evidence>
<dbReference type="FunCoup" id="E0VLP0">
    <property type="interactions" value="288"/>
</dbReference>
<evidence type="ECO:0000256" key="1">
    <source>
        <dbReference type="ARBA" id="ARBA00010169"/>
    </source>
</evidence>
<dbReference type="OrthoDB" id="2017693at2759"/>
<dbReference type="PANTHER" id="PTHR23419:SF8">
    <property type="entry name" value="FI09726P"/>
    <property type="match status" value="1"/>
</dbReference>
<feature type="signal peptide" evidence="2">
    <location>
        <begin position="1"/>
        <end position="25"/>
    </location>
</feature>
<dbReference type="KEGG" id="phu:Phum_PHUM291250"/>
<reference evidence="4" key="3">
    <citation type="submission" date="2020-05" db="UniProtKB">
        <authorList>
            <consortium name="EnsemblMetazoa"/>
        </authorList>
    </citation>
    <scope>IDENTIFICATION</scope>
    <source>
        <strain evidence="4">USDA</strain>
    </source>
</reference>
<dbReference type="RefSeq" id="XP_002427034.1">
    <property type="nucleotide sequence ID" value="XM_002426989.1"/>
</dbReference>
<reference evidence="3" key="1">
    <citation type="submission" date="2007-04" db="EMBL/GenBank/DDBJ databases">
        <title>Annotation of Pediculus humanus corporis strain USDA.</title>
        <authorList>
            <person name="Kirkness E."/>
            <person name="Hannick L."/>
            <person name="Hass B."/>
            <person name="Bruggner R."/>
            <person name="Lawson D."/>
            <person name="Bidwell S."/>
            <person name="Joardar V."/>
            <person name="Caler E."/>
            <person name="Walenz B."/>
            <person name="Inman J."/>
            <person name="Schobel S."/>
            <person name="Galinsky K."/>
            <person name="Amedeo P."/>
            <person name="Strausberg R."/>
        </authorList>
    </citation>
    <scope>NUCLEOTIDE SEQUENCE</scope>
    <source>
        <strain evidence="3">USDA</strain>
    </source>
</reference>
<dbReference type="SUPFAM" id="SSF54913">
    <property type="entry name" value="GlnB-like"/>
    <property type="match status" value="1"/>
</dbReference>
<protein>
    <recommendedName>
        <fullName evidence="6">Protein CutA</fullName>
    </recommendedName>
</protein>
<dbReference type="InterPro" id="IPR015867">
    <property type="entry name" value="N-reg_PII/ATP_PRibTrfase_C"/>
</dbReference>
<dbReference type="InterPro" id="IPR011322">
    <property type="entry name" value="N-reg_PII-like_a/b"/>
</dbReference>
<organism>
    <name type="scientific">Pediculus humanus subsp. corporis</name>
    <name type="common">Body louse</name>
    <dbReference type="NCBI Taxonomy" id="121224"/>
    <lineage>
        <taxon>Eukaryota</taxon>
        <taxon>Metazoa</taxon>
        <taxon>Ecdysozoa</taxon>
        <taxon>Arthropoda</taxon>
        <taxon>Hexapoda</taxon>
        <taxon>Insecta</taxon>
        <taxon>Pterygota</taxon>
        <taxon>Neoptera</taxon>
        <taxon>Paraneoptera</taxon>
        <taxon>Psocodea</taxon>
        <taxon>Troctomorpha</taxon>
        <taxon>Phthiraptera</taxon>
        <taxon>Anoplura</taxon>
        <taxon>Pediculidae</taxon>
        <taxon>Pediculus</taxon>
    </lineage>
</organism>
<dbReference type="EMBL" id="AAZO01003379">
    <property type="status" value="NOT_ANNOTATED_CDS"/>
    <property type="molecule type" value="Genomic_DNA"/>
</dbReference>
<dbReference type="AlphaFoldDB" id="E0VLP0"/>
<dbReference type="HOGENOM" id="CLU_098807_1_0_1"/>
<dbReference type="eggNOG" id="KOG3338">
    <property type="taxonomic scope" value="Eukaryota"/>
</dbReference>
<evidence type="ECO:0008006" key="6">
    <source>
        <dbReference type="Google" id="ProtNLM"/>
    </source>
</evidence>
<evidence type="ECO:0000313" key="3">
    <source>
        <dbReference type="EMBL" id="EEB14296.1"/>
    </source>
</evidence>
<dbReference type="PANTHER" id="PTHR23419">
    <property type="entry name" value="DIVALENT CATION TOLERANCE CUTA-RELATED"/>
    <property type="match status" value="1"/>
</dbReference>
<dbReference type="GeneID" id="8229663"/>
<keyword evidence="2" id="KW-0732">Signal</keyword>
<dbReference type="CTD" id="8229663"/>
<dbReference type="STRING" id="121224.E0VLP0"/>
<dbReference type="InParanoid" id="E0VLP0"/>
<dbReference type="Proteomes" id="UP000009046">
    <property type="component" value="Unassembled WGS sequence"/>
</dbReference>
<dbReference type="Pfam" id="PF03091">
    <property type="entry name" value="CutA1"/>
    <property type="match status" value="1"/>
</dbReference>